<dbReference type="Proteomes" id="UP000085678">
    <property type="component" value="Unplaced"/>
</dbReference>
<dbReference type="Pfam" id="PF02985">
    <property type="entry name" value="HEAT"/>
    <property type="match status" value="1"/>
</dbReference>
<dbReference type="OrthoDB" id="18190at2759"/>
<dbReference type="InterPro" id="IPR016024">
    <property type="entry name" value="ARM-type_fold"/>
</dbReference>
<protein>
    <submittedName>
        <fullName evidence="4">Integrator complex subunit 4-like isoform X2</fullName>
    </submittedName>
</protein>
<organism evidence="3 4">
    <name type="scientific">Lingula anatina</name>
    <name type="common">Brachiopod</name>
    <name type="synonym">Lingula unguis</name>
    <dbReference type="NCBI Taxonomy" id="7574"/>
    <lineage>
        <taxon>Eukaryota</taxon>
        <taxon>Metazoa</taxon>
        <taxon>Spiralia</taxon>
        <taxon>Lophotrochozoa</taxon>
        <taxon>Brachiopoda</taxon>
        <taxon>Linguliformea</taxon>
        <taxon>Lingulata</taxon>
        <taxon>Lingulida</taxon>
        <taxon>Linguloidea</taxon>
        <taxon>Lingulidae</taxon>
        <taxon>Lingula</taxon>
    </lineage>
</organism>
<dbReference type="PANTHER" id="PTHR20938">
    <property type="entry name" value="INTEGRATOR COMPLEX SUBUNIT 4"/>
    <property type="match status" value="1"/>
</dbReference>
<proteinExistence type="predicted"/>
<dbReference type="InterPro" id="IPR000357">
    <property type="entry name" value="HEAT"/>
</dbReference>
<evidence type="ECO:0000313" key="4">
    <source>
        <dbReference type="RefSeq" id="XP_013418163.1"/>
    </source>
</evidence>
<keyword evidence="1" id="KW-0677">Repeat</keyword>
<dbReference type="AlphaFoldDB" id="A0A1S3K6A3"/>
<accession>A0A1S3K6A3</accession>
<dbReference type="Gene3D" id="1.25.10.10">
    <property type="entry name" value="Leucine-rich Repeat Variant"/>
    <property type="match status" value="1"/>
</dbReference>
<dbReference type="InParanoid" id="A0A1S3K6A3"/>
<evidence type="ECO:0000313" key="3">
    <source>
        <dbReference type="Proteomes" id="UP000085678"/>
    </source>
</evidence>
<gene>
    <name evidence="4" type="primary">LOC106179175</name>
</gene>
<reference evidence="4" key="1">
    <citation type="submission" date="2025-08" db="UniProtKB">
        <authorList>
            <consortium name="RefSeq"/>
        </authorList>
    </citation>
    <scope>IDENTIFICATION</scope>
    <source>
        <tissue evidence="4">Gonads</tissue>
    </source>
</reference>
<name>A0A1S3K6A3_LINAN</name>
<evidence type="ECO:0000256" key="1">
    <source>
        <dbReference type="ARBA" id="ARBA00022737"/>
    </source>
</evidence>
<dbReference type="RefSeq" id="XP_013418163.1">
    <property type="nucleotide sequence ID" value="XM_013562709.1"/>
</dbReference>
<dbReference type="GO" id="GO:0032039">
    <property type="term" value="C:integrator complex"/>
    <property type="evidence" value="ECO:0007669"/>
    <property type="project" value="TreeGrafter"/>
</dbReference>
<feature type="region of interest" description="Disordered" evidence="2">
    <location>
        <begin position="551"/>
        <end position="570"/>
    </location>
</feature>
<feature type="compositionally biased region" description="Polar residues" evidence="2">
    <location>
        <begin position="560"/>
        <end position="570"/>
    </location>
</feature>
<dbReference type="InterPro" id="IPR011989">
    <property type="entry name" value="ARM-like"/>
</dbReference>
<keyword evidence="3" id="KW-1185">Reference proteome</keyword>
<dbReference type="GeneID" id="106179175"/>
<evidence type="ECO:0000256" key="2">
    <source>
        <dbReference type="SAM" id="MobiDB-lite"/>
    </source>
</evidence>
<dbReference type="KEGG" id="lak:106179175"/>
<dbReference type="SUPFAM" id="SSF48371">
    <property type="entry name" value="ARM repeat"/>
    <property type="match status" value="1"/>
</dbReference>
<sequence>MAAHLKKRALAEFTRVIQEEKPPEPKRLRLIQKPPPSVPPVQLELHTAANSQEALQSLVAFEQHLPVDLATAENAVRGLLDHFYKEKESFVRVKVLLVLAQVVKTPGFNAAAIVDDLLNAFKREVSHTVSSQVMNTLLVIGKLQPTDRKLHGQLISVANEKLQDTSHLVRCKCLELIGALASCDSMSPVEGESDSLLQVQKMLCSYTQDQDARVRASALRALASLHERGILLDMYVYRQAGGALTDDYESVRLHAVKLLWVMAHLYPESKVTLKKSKEKIRLVDDTFVKICNMMNDLSWKVRAEAAGLLGSLHLVSPRFLEQTLDKKLMSNMRLKMSAHERQKEHFQSGEWASGNKWADDAPRGEVDEDDVSLMSGGACGAFVHGLEDEYLEVRNAAVDSLCELASHKPSFANQSLDYLVDMFNDEIESVRLNAINSLRKMCQHFSLREDQVEIITSGLLKDFNHEIRESVHNMFCCATLATTNGLRDIIFALLDNLKRYPQDRASIWKCMQHLGEHHPALSLPLIPELLSVYVFILVYLSCQVYAAPRRAPPSPLSASNTRTSQCSHVL</sequence>
<dbReference type="GO" id="GO:0016180">
    <property type="term" value="P:snRNA processing"/>
    <property type="evidence" value="ECO:0007669"/>
    <property type="project" value="TreeGrafter"/>
</dbReference>
<dbReference type="STRING" id="7574.A0A1S3K6A3"/>
<dbReference type="PANTHER" id="PTHR20938:SF0">
    <property type="entry name" value="INTEGRATOR COMPLEX SUBUNIT 4"/>
    <property type="match status" value="1"/>
</dbReference>